<dbReference type="Pfam" id="PF20152">
    <property type="entry name" value="DUF6534"/>
    <property type="match status" value="1"/>
</dbReference>
<dbReference type="PANTHER" id="PTHR40465">
    <property type="entry name" value="CHROMOSOME 1, WHOLE GENOME SHOTGUN SEQUENCE"/>
    <property type="match status" value="1"/>
</dbReference>
<dbReference type="EMBL" id="JAACJM010000277">
    <property type="protein sequence ID" value="KAF5333951.1"/>
    <property type="molecule type" value="Genomic_DNA"/>
</dbReference>
<evidence type="ECO:0000313" key="3">
    <source>
        <dbReference type="EMBL" id="KAF5333951.1"/>
    </source>
</evidence>
<evidence type="ECO:0000256" key="1">
    <source>
        <dbReference type="SAM" id="MobiDB-lite"/>
    </source>
</evidence>
<dbReference type="Proteomes" id="UP000559256">
    <property type="component" value="Unassembled WGS sequence"/>
</dbReference>
<organism evidence="3 4">
    <name type="scientific">Tetrapyrgos nigripes</name>
    <dbReference type="NCBI Taxonomy" id="182062"/>
    <lineage>
        <taxon>Eukaryota</taxon>
        <taxon>Fungi</taxon>
        <taxon>Dikarya</taxon>
        <taxon>Basidiomycota</taxon>
        <taxon>Agaricomycotina</taxon>
        <taxon>Agaricomycetes</taxon>
        <taxon>Agaricomycetidae</taxon>
        <taxon>Agaricales</taxon>
        <taxon>Marasmiineae</taxon>
        <taxon>Marasmiaceae</taxon>
        <taxon>Tetrapyrgos</taxon>
    </lineage>
</organism>
<accession>A0A8H5C2S0</accession>
<feature type="domain" description="DUF6534" evidence="2">
    <location>
        <begin position="33"/>
        <end position="119"/>
    </location>
</feature>
<name>A0A8H5C2S0_9AGAR</name>
<evidence type="ECO:0000259" key="2">
    <source>
        <dbReference type="Pfam" id="PF20152"/>
    </source>
</evidence>
<dbReference type="OrthoDB" id="2535105at2759"/>
<feature type="region of interest" description="Disordered" evidence="1">
    <location>
        <begin position="161"/>
        <end position="184"/>
    </location>
</feature>
<keyword evidence="4" id="KW-1185">Reference proteome</keyword>
<evidence type="ECO:0000313" key="4">
    <source>
        <dbReference type="Proteomes" id="UP000559256"/>
    </source>
</evidence>
<gene>
    <name evidence="3" type="ORF">D9758_017598</name>
</gene>
<dbReference type="InterPro" id="IPR045339">
    <property type="entry name" value="DUF6534"/>
</dbReference>
<dbReference type="PANTHER" id="PTHR40465:SF1">
    <property type="entry name" value="DUF6534 DOMAIN-CONTAINING PROTEIN"/>
    <property type="match status" value="1"/>
</dbReference>
<dbReference type="AlphaFoldDB" id="A0A8H5C2S0"/>
<reference evidence="3 4" key="1">
    <citation type="journal article" date="2020" name="ISME J.">
        <title>Uncovering the hidden diversity of litter-decomposition mechanisms in mushroom-forming fungi.</title>
        <authorList>
            <person name="Floudas D."/>
            <person name="Bentzer J."/>
            <person name="Ahren D."/>
            <person name="Johansson T."/>
            <person name="Persson P."/>
            <person name="Tunlid A."/>
        </authorList>
    </citation>
    <scope>NUCLEOTIDE SEQUENCE [LARGE SCALE GENOMIC DNA]</scope>
    <source>
        <strain evidence="3 4">CBS 291.85</strain>
    </source>
</reference>
<comment type="caution">
    <text evidence="3">The sequence shown here is derived from an EMBL/GenBank/DDBJ whole genome shotgun (WGS) entry which is preliminary data.</text>
</comment>
<proteinExistence type="predicted"/>
<protein>
    <recommendedName>
        <fullName evidence="2">DUF6534 domain-containing protein</fullName>
    </recommendedName>
</protein>
<sequence length="222" mass="23848">MEYLAISGYSHHLDTGNAPGYILGYKLSASSRIAYDVFVTGAIVLSLHHSRSGVKRSDHLITKFILFTVNTNLLTTLLSVSELVTFLALPKSAVYGGLGFMSPKTYINTFLATLNAREYFRGRHLVVSSSELVSTESGSRHKNNASLAGMKFAPFRLSSSGGLGSRGQSTSVTDDSSLKVGTGPERHYELSTMNQAPTTDQSSAADLAVIVDIRRSIHGDGI</sequence>